<evidence type="ECO:0000313" key="4">
    <source>
        <dbReference type="WBParaSite" id="EVEC_0000437201-mRNA-1"/>
    </source>
</evidence>
<keyword evidence="1" id="KW-0472">Membrane</keyword>
<feature type="transmembrane region" description="Helical" evidence="1">
    <location>
        <begin position="148"/>
        <end position="169"/>
    </location>
</feature>
<evidence type="ECO:0000313" key="3">
    <source>
        <dbReference type="Proteomes" id="UP000274131"/>
    </source>
</evidence>
<reference evidence="4" key="1">
    <citation type="submission" date="2017-02" db="UniProtKB">
        <authorList>
            <consortium name="WormBaseParasite"/>
        </authorList>
    </citation>
    <scope>IDENTIFICATION</scope>
</reference>
<name>A0A0N4V2X1_ENTVE</name>
<evidence type="ECO:0000313" key="2">
    <source>
        <dbReference type="EMBL" id="VDD89329.1"/>
    </source>
</evidence>
<gene>
    <name evidence="2" type="ORF">EVEC_LOCUS4080</name>
</gene>
<protein>
    <submittedName>
        <fullName evidence="4">G_PROTEIN_RECEP_F1_2 domain-containing protein</fullName>
    </submittedName>
</protein>
<reference evidence="2 3" key="2">
    <citation type="submission" date="2018-10" db="EMBL/GenBank/DDBJ databases">
        <authorList>
            <consortium name="Pathogen Informatics"/>
        </authorList>
    </citation>
    <scope>NUCLEOTIDE SEQUENCE [LARGE SCALE GENOMIC DNA]</scope>
</reference>
<dbReference type="EMBL" id="UXUI01007758">
    <property type="protein sequence ID" value="VDD89329.1"/>
    <property type="molecule type" value="Genomic_DNA"/>
</dbReference>
<proteinExistence type="predicted"/>
<accession>A0A0N4V2X1</accession>
<dbReference type="Gene3D" id="1.20.1070.10">
    <property type="entry name" value="Rhodopsin 7-helix transmembrane proteins"/>
    <property type="match status" value="1"/>
</dbReference>
<feature type="transmembrane region" description="Helical" evidence="1">
    <location>
        <begin position="33"/>
        <end position="60"/>
    </location>
</feature>
<sequence>MNGSSLESHLVYELFDPNDKCVTKVNHVDENRVLFGIIFTIIAVFSLVVILIVTVTVYSVNSTRKIFAYELLNFLNITQLIYLLPTFVVTIPCTITKCPYFTDRLTIWLSWPDTFGLYAGAAINCLIAFERISVFLSPSIHKVLVKYAIIWCSISWLIGAAIVAVSNSIGCHKW</sequence>
<dbReference type="WBParaSite" id="EVEC_0000437201-mRNA-1">
    <property type="protein sequence ID" value="EVEC_0000437201-mRNA-1"/>
    <property type="gene ID" value="EVEC_0000437201"/>
</dbReference>
<dbReference type="AlphaFoldDB" id="A0A0N4V2X1"/>
<organism evidence="4">
    <name type="scientific">Enterobius vermicularis</name>
    <name type="common">Human pinworm</name>
    <dbReference type="NCBI Taxonomy" id="51028"/>
    <lineage>
        <taxon>Eukaryota</taxon>
        <taxon>Metazoa</taxon>
        <taxon>Ecdysozoa</taxon>
        <taxon>Nematoda</taxon>
        <taxon>Chromadorea</taxon>
        <taxon>Rhabditida</taxon>
        <taxon>Spirurina</taxon>
        <taxon>Oxyuridomorpha</taxon>
        <taxon>Oxyuroidea</taxon>
        <taxon>Oxyuridae</taxon>
        <taxon>Enterobius</taxon>
    </lineage>
</organism>
<keyword evidence="1" id="KW-0812">Transmembrane</keyword>
<feature type="transmembrane region" description="Helical" evidence="1">
    <location>
        <begin position="72"/>
        <end position="95"/>
    </location>
</feature>
<keyword evidence="1" id="KW-1133">Transmembrane helix</keyword>
<evidence type="ECO:0000256" key="1">
    <source>
        <dbReference type="SAM" id="Phobius"/>
    </source>
</evidence>
<dbReference type="Proteomes" id="UP000274131">
    <property type="component" value="Unassembled WGS sequence"/>
</dbReference>
<keyword evidence="3" id="KW-1185">Reference proteome</keyword>
<feature type="transmembrane region" description="Helical" evidence="1">
    <location>
        <begin position="115"/>
        <end position="136"/>
    </location>
</feature>
<dbReference type="SUPFAM" id="SSF81321">
    <property type="entry name" value="Family A G protein-coupled receptor-like"/>
    <property type="match status" value="1"/>
</dbReference>